<dbReference type="SUPFAM" id="SSF50985">
    <property type="entry name" value="RCC1/BLIP-II"/>
    <property type="match status" value="1"/>
</dbReference>
<dbReference type="GO" id="GO:0005737">
    <property type="term" value="C:cytoplasm"/>
    <property type="evidence" value="ECO:0007669"/>
    <property type="project" value="TreeGrafter"/>
</dbReference>
<evidence type="ECO:0000256" key="1">
    <source>
        <dbReference type="PROSITE-ProRule" id="PRU00235"/>
    </source>
</evidence>
<dbReference type="Proteomes" id="UP001213681">
    <property type="component" value="Unassembled WGS sequence"/>
</dbReference>
<accession>A0AAD6BXT4</accession>
<reference evidence="2" key="2">
    <citation type="journal article" date="2023" name="IMA Fungus">
        <title>Comparative genomic study of the Penicillium genus elucidates a diverse pangenome and 15 lateral gene transfer events.</title>
        <authorList>
            <person name="Petersen C."/>
            <person name="Sorensen T."/>
            <person name="Nielsen M.R."/>
            <person name="Sondergaard T.E."/>
            <person name="Sorensen J.L."/>
            <person name="Fitzpatrick D.A."/>
            <person name="Frisvad J.C."/>
            <person name="Nielsen K.L."/>
        </authorList>
    </citation>
    <scope>NUCLEOTIDE SEQUENCE</scope>
    <source>
        <strain evidence="2">IBT 16125</strain>
    </source>
</reference>
<name>A0AAD6BXT4_9EURO</name>
<dbReference type="RefSeq" id="XP_056761819.1">
    <property type="nucleotide sequence ID" value="XM_056912970.1"/>
</dbReference>
<reference evidence="2" key="1">
    <citation type="submission" date="2022-12" db="EMBL/GenBank/DDBJ databases">
        <authorList>
            <person name="Petersen C."/>
        </authorList>
    </citation>
    <scope>NUCLEOTIDE SEQUENCE</scope>
    <source>
        <strain evidence="2">IBT 16125</strain>
    </source>
</reference>
<dbReference type="PANTHER" id="PTHR45982:SF1">
    <property type="entry name" value="REGULATOR OF CHROMOSOME CONDENSATION"/>
    <property type="match status" value="1"/>
</dbReference>
<evidence type="ECO:0000313" key="2">
    <source>
        <dbReference type="EMBL" id="KAJ5438590.1"/>
    </source>
</evidence>
<dbReference type="PRINTS" id="PR00633">
    <property type="entry name" value="RCCNDNSATION"/>
</dbReference>
<organism evidence="2 3">
    <name type="scientific">Penicillium daleae</name>
    <dbReference type="NCBI Taxonomy" id="63821"/>
    <lineage>
        <taxon>Eukaryota</taxon>
        <taxon>Fungi</taxon>
        <taxon>Dikarya</taxon>
        <taxon>Ascomycota</taxon>
        <taxon>Pezizomycotina</taxon>
        <taxon>Eurotiomycetes</taxon>
        <taxon>Eurotiomycetidae</taxon>
        <taxon>Eurotiales</taxon>
        <taxon>Aspergillaceae</taxon>
        <taxon>Penicillium</taxon>
    </lineage>
</organism>
<dbReference type="GO" id="GO:0005085">
    <property type="term" value="F:guanyl-nucleotide exchange factor activity"/>
    <property type="evidence" value="ECO:0007669"/>
    <property type="project" value="TreeGrafter"/>
</dbReference>
<feature type="repeat" description="RCC1" evidence="1">
    <location>
        <begin position="190"/>
        <end position="242"/>
    </location>
</feature>
<protein>
    <submittedName>
        <fullName evidence="2">Uncharacterized protein</fullName>
    </submittedName>
</protein>
<proteinExistence type="predicted"/>
<feature type="repeat" description="RCC1" evidence="1">
    <location>
        <begin position="129"/>
        <end position="189"/>
    </location>
</feature>
<dbReference type="EMBL" id="JAPVEA010000008">
    <property type="protein sequence ID" value="KAJ5438590.1"/>
    <property type="molecule type" value="Genomic_DNA"/>
</dbReference>
<dbReference type="Gene3D" id="2.130.10.30">
    <property type="entry name" value="Regulator of chromosome condensation 1/beta-lactamase-inhibitor protein II"/>
    <property type="match status" value="2"/>
</dbReference>
<dbReference type="InterPro" id="IPR000408">
    <property type="entry name" value="Reg_chr_condens"/>
</dbReference>
<feature type="repeat" description="RCC1" evidence="1">
    <location>
        <begin position="1"/>
        <end position="56"/>
    </location>
</feature>
<gene>
    <name evidence="2" type="ORF">N7458_009588</name>
</gene>
<dbReference type="AlphaFoldDB" id="A0AAD6BXT4"/>
<dbReference type="InterPro" id="IPR051553">
    <property type="entry name" value="Ran_GTPase-activating"/>
</dbReference>
<comment type="caution">
    <text evidence="2">The sequence shown here is derived from an EMBL/GenBank/DDBJ whole genome shotgun (WGS) entry which is preliminary data.</text>
</comment>
<dbReference type="Pfam" id="PF13540">
    <property type="entry name" value="RCC1_2"/>
    <property type="match status" value="1"/>
</dbReference>
<dbReference type="Pfam" id="PF00415">
    <property type="entry name" value="RCC1"/>
    <property type="match status" value="1"/>
</dbReference>
<dbReference type="PROSITE" id="PS00626">
    <property type="entry name" value="RCC1_2"/>
    <property type="match status" value="2"/>
</dbReference>
<dbReference type="InterPro" id="IPR009091">
    <property type="entry name" value="RCC1/BLIP-II"/>
</dbReference>
<dbReference type="PROSITE" id="PS50012">
    <property type="entry name" value="RCC1_3"/>
    <property type="match status" value="4"/>
</dbReference>
<keyword evidence="3" id="KW-1185">Reference proteome</keyword>
<dbReference type="GeneID" id="81603213"/>
<evidence type="ECO:0000313" key="3">
    <source>
        <dbReference type="Proteomes" id="UP001213681"/>
    </source>
</evidence>
<dbReference type="PANTHER" id="PTHR45982">
    <property type="entry name" value="REGULATOR OF CHROMOSOME CONDENSATION"/>
    <property type="match status" value="1"/>
</dbReference>
<sequence>MNVFAFGSNGSGQLALGHTEDVSTPTQCLFDEAPATNDNIVHIAAGGNHTLLLTERGCVYAAGCNTDARCGPRISDLTEENLLSFRRVILTDAATRSRVDTFKCVSATWEGSILVASVRKLGDLGGNEDKVFIMGSSPKGELGLQLQAISTPGGNMVQPGMTVPDFPPQGINIIALASGMGHTLAVLSNGDVYGWGGSRKGQLGESLKEQKIVWTPAKLEGIPFVARSAVCGREFSVVCGDRRRGEFVILGDKGNRWGVLDVPTCLRDTSLGGDERIKGFLDIGASWHGVYIHAVSQNSSAEPTSAPIAWGRNDRGQLPPDNLPSPVKMAIGSEHALVLMRDGAVAAFGWGEHGNCGPDTDERGNVAGRYSLIPLDAVLADGGRVIGLGAGCATSWIVSE</sequence>
<feature type="repeat" description="RCC1" evidence="1">
    <location>
        <begin position="305"/>
        <end position="342"/>
    </location>
</feature>